<evidence type="ECO:0000313" key="7">
    <source>
        <dbReference type="EMBL" id="EWY40971.1"/>
    </source>
</evidence>
<dbReference type="RefSeq" id="WP_037449658.1">
    <property type="nucleotide sequence ID" value="NZ_AVFL01000005.1"/>
</dbReference>
<dbReference type="Pfam" id="PF01339">
    <property type="entry name" value="CheB_methylest"/>
    <property type="match status" value="1"/>
</dbReference>
<reference evidence="7 8" key="1">
    <citation type="submission" date="2013-08" db="EMBL/GenBank/DDBJ databases">
        <title>The genome sequence of Skermanella stibiiresistens.</title>
        <authorList>
            <person name="Zhu W."/>
            <person name="Wang G."/>
        </authorList>
    </citation>
    <scope>NUCLEOTIDE SEQUENCE [LARGE SCALE GENOMIC DNA]</scope>
    <source>
        <strain evidence="7 8">SB22</strain>
    </source>
</reference>
<dbReference type="EC" id="3.1.1.61" evidence="3"/>
<keyword evidence="8" id="KW-1185">Reference proteome</keyword>
<dbReference type="EMBL" id="AVFL01000005">
    <property type="protein sequence ID" value="EWY40971.1"/>
    <property type="molecule type" value="Genomic_DNA"/>
</dbReference>
<dbReference type="STRING" id="1385369.N825_30225"/>
<dbReference type="GO" id="GO:0006935">
    <property type="term" value="P:chemotaxis"/>
    <property type="evidence" value="ECO:0007669"/>
    <property type="project" value="UniProtKB-UniRule"/>
</dbReference>
<sequence>MTHRNIVVVGASAGGLGAIKTLLTGLSPDLAAAVFLVLHIGARRSEAARILDGFSRMPVVEAADGAPIRTGHVHVAPPDHHLVLEKACMRLTRGPRENGTRPSVDPLFRTAAENHGSRVVGIILSGTLGDGTAGLAAIRKQGGVAVVQEPSDAKYPGMPQNALLHAGADHRLPTKAMSDLLVQLSGTGPSEIFPPDAGSHWDPSPRQEHRDVTGHYQLNRPDALTCPSCGGALRQTTLDTSPYYTCHIGHRFAVADMDAGQLDKIEEAFSVAMRTLNERAELCRRMAEMARGNGQTYSLNRWEAAGDEARERATVLRRFLEQNWTSPTRAAETIEIEG</sequence>
<comment type="caution">
    <text evidence="7">The sequence shown here is derived from an EMBL/GenBank/DDBJ whole genome shotgun (WGS) entry which is preliminary data.</text>
</comment>
<proteinExistence type="predicted"/>
<name>W9H885_9PROT</name>
<dbReference type="PIRSF" id="PIRSF036461">
    <property type="entry name" value="Chmtx_methlestr"/>
    <property type="match status" value="1"/>
</dbReference>
<evidence type="ECO:0000259" key="6">
    <source>
        <dbReference type="PROSITE" id="PS50122"/>
    </source>
</evidence>
<organism evidence="7 8">
    <name type="scientific">Skermanella stibiiresistens SB22</name>
    <dbReference type="NCBI Taxonomy" id="1385369"/>
    <lineage>
        <taxon>Bacteria</taxon>
        <taxon>Pseudomonadati</taxon>
        <taxon>Pseudomonadota</taxon>
        <taxon>Alphaproteobacteria</taxon>
        <taxon>Rhodospirillales</taxon>
        <taxon>Azospirillaceae</taxon>
        <taxon>Skermanella</taxon>
    </lineage>
</organism>
<feature type="domain" description="CheB-type methylesterase" evidence="6">
    <location>
        <begin position="1"/>
        <end position="188"/>
    </location>
</feature>
<feature type="active site" evidence="5">
    <location>
        <position position="130"/>
    </location>
</feature>
<feature type="active site" evidence="5">
    <location>
        <position position="12"/>
    </location>
</feature>
<evidence type="ECO:0000256" key="4">
    <source>
        <dbReference type="ARBA" id="ARBA00048267"/>
    </source>
</evidence>
<dbReference type="PANTHER" id="PTHR42872:SF6">
    <property type="entry name" value="PROTEIN-GLUTAMATE METHYLESTERASE_PROTEIN-GLUTAMINE GLUTAMINASE"/>
    <property type="match status" value="1"/>
</dbReference>
<dbReference type="GO" id="GO:0005737">
    <property type="term" value="C:cytoplasm"/>
    <property type="evidence" value="ECO:0007669"/>
    <property type="project" value="InterPro"/>
</dbReference>
<protein>
    <recommendedName>
        <fullName evidence="3">protein-glutamate methylesterase</fullName>
        <ecNumber evidence="3">3.1.1.61</ecNumber>
    </recommendedName>
</protein>
<gene>
    <name evidence="7" type="ORF">N825_30225</name>
</gene>
<keyword evidence="1" id="KW-0963">Cytoplasm</keyword>
<feature type="active site" evidence="5">
    <location>
        <position position="39"/>
    </location>
</feature>
<accession>W9H885</accession>
<evidence type="ECO:0000313" key="8">
    <source>
        <dbReference type="Proteomes" id="UP000019486"/>
    </source>
</evidence>
<dbReference type="AlphaFoldDB" id="W9H885"/>
<dbReference type="PANTHER" id="PTHR42872">
    <property type="entry name" value="PROTEIN-GLUTAMATE METHYLESTERASE/PROTEIN-GLUTAMINE GLUTAMINASE"/>
    <property type="match status" value="1"/>
</dbReference>
<dbReference type="InterPro" id="IPR035909">
    <property type="entry name" value="CheB_C"/>
</dbReference>
<evidence type="ECO:0000256" key="3">
    <source>
        <dbReference type="ARBA" id="ARBA00039140"/>
    </source>
</evidence>
<dbReference type="OrthoDB" id="9793421at2"/>
<comment type="catalytic activity">
    <reaction evidence="4">
        <text>[protein]-L-glutamate 5-O-methyl ester + H2O = L-glutamyl-[protein] + methanol + H(+)</text>
        <dbReference type="Rhea" id="RHEA:23236"/>
        <dbReference type="Rhea" id="RHEA-COMP:10208"/>
        <dbReference type="Rhea" id="RHEA-COMP:10311"/>
        <dbReference type="ChEBI" id="CHEBI:15377"/>
        <dbReference type="ChEBI" id="CHEBI:15378"/>
        <dbReference type="ChEBI" id="CHEBI:17790"/>
        <dbReference type="ChEBI" id="CHEBI:29973"/>
        <dbReference type="ChEBI" id="CHEBI:82795"/>
        <dbReference type="EC" id="3.1.1.61"/>
    </reaction>
</comment>
<dbReference type="InterPro" id="IPR000673">
    <property type="entry name" value="Sig_transdc_resp-reg_Me-estase"/>
</dbReference>
<dbReference type="PROSITE" id="PS50122">
    <property type="entry name" value="CHEB"/>
    <property type="match status" value="1"/>
</dbReference>
<evidence type="ECO:0000256" key="2">
    <source>
        <dbReference type="ARBA" id="ARBA00022801"/>
    </source>
</evidence>
<dbReference type="Gene3D" id="3.40.50.180">
    <property type="entry name" value="Methylesterase CheB, C-terminal domain"/>
    <property type="match status" value="1"/>
</dbReference>
<dbReference type="CDD" id="cd16433">
    <property type="entry name" value="CheB"/>
    <property type="match status" value="1"/>
</dbReference>
<keyword evidence="5" id="KW-0145">Chemotaxis</keyword>
<dbReference type="Proteomes" id="UP000019486">
    <property type="component" value="Unassembled WGS sequence"/>
</dbReference>
<dbReference type="SUPFAM" id="SSF52738">
    <property type="entry name" value="Methylesterase CheB, C-terminal domain"/>
    <property type="match status" value="1"/>
</dbReference>
<evidence type="ECO:0000256" key="5">
    <source>
        <dbReference type="PROSITE-ProRule" id="PRU00050"/>
    </source>
</evidence>
<keyword evidence="2 5" id="KW-0378">Hydrolase</keyword>
<dbReference type="GO" id="GO:0008984">
    <property type="term" value="F:protein-glutamate methylesterase activity"/>
    <property type="evidence" value="ECO:0007669"/>
    <property type="project" value="UniProtKB-EC"/>
</dbReference>
<dbReference type="InterPro" id="IPR011247">
    <property type="entry name" value="Chemotax_prot-Glu_Me-esterase"/>
</dbReference>
<dbReference type="GO" id="GO:0000156">
    <property type="term" value="F:phosphorelay response regulator activity"/>
    <property type="evidence" value="ECO:0007669"/>
    <property type="project" value="InterPro"/>
</dbReference>
<evidence type="ECO:0000256" key="1">
    <source>
        <dbReference type="ARBA" id="ARBA00022490"/>
    </source>
</evidence>